<gene>
    <name evidence="2" type="ORF">BGZ95_006773</name>
</gene>
<feature type="region of interest" description="Disordered" evidence="1">
    <location>
        <begin position="161"/>
        <end position="184"/>
    </location>
</feature>
<feature type="compositionally biased region" description="Basic and acidic residues" evidence="1">
    <location>
        <begin position="161"/>
        <end position="175"/>
    </location>
</feature>
<reference evidence="2" key="1">
    <citation type="journal article" date="2020" name="Fungal Divers.">
        <title>Resolving the Mortierellaceae phylogeny through synthesis of multi-gene phylogenetics and phylogenomics.</title>
        <authorList>
            <person name="Vandepol N."/>
            <person name="Liber J."/>
            <person name="Desiro A."/>
            <person name="Na H."/>
            <person name="Kennedy M."/>
            <person name="Barry K."/>
            <person name="Grigoriev I.V."/>
            <person name="Miller A.N."/>
            <person name="O'Donnell K."/>
            <person name="Stajich J.E."/>
            <person name="Bonito G."/>
        </authorList>
    </citation>
    <scope>NUCLEOTIDE SEQUENCE</scope>
    <source>
        <strain evidence="2">NRRL 28262</strain>
    </source>
</reference>
<sequence length="184" mass="19219">GGLNSKANLAGAAADKQRQGASRNSAEGGSNKAPAAVTKVAPIPCGRATIVSKDVESTQFPLFPDPSGRGPAIGLFPPPPQNASTNRKRRPSTDVEVLQSGPDAVAAATAAAEAISCMDGVTIQSTMDALEQAGLQADAISSLLPPQLQYNPAAIEELRRLMQQQQEEKQGHNREQQGQQEQNV</sequence>
<dbReference type="Proteomes" id="UP001194580">
    <property type="component" value="Unassembled WGS sequence"/>
</dbReference>
<feature type="compositionally biased region" description="Polar residues" evidence="1">
    <location>
        <begin position="19"/>
        <end position="28"/>
    </location>
</feature>
<evidence type="ECO:0000256" key="1">
    <source>
        <dbReference type="SAM" id="MobiDB-lite"/>
    </source>
</evidence>
<feature type="region of interest" description="Disordered" evidence="1">
    <location>
        <begin position="1"/>
        <end position="39"/>
    </location>
</feature>
<keyword evidence="3" id="KW-1185">Reference proteome</keyword>
<comment type="caution">
    <text evidence="2">The sequence shown here is derived from an EMBL/GenBank/DDBJ whole genome shotgun (WGS) entry which is preliminary data.</text>
</comment>
<feature type="non-terminal residue" evidence="2">
    <location>
        <position position="184"/>
    </location>
</feature>
<dbReference type="EMBL" id="JAAAIL010003198">
    <property type="protein sequence ID" value="KAG0251872.1"/>
    <property type="molecule type" value="Genomic_DNA"/>
</dbReference>
<feature type="region of interest" description="Disordered" evidence="1">
    <location>
        <begin position="58"/>
        <end position="96"/>
    </location>
</feature>
<dbReference type="AlphaFoldDB" id="A0AAD4D125"/>
<protein>
    <submittedName>
        <fullName evidence="2">Uncharacterized protein</fullName>
    </submittedName>
</protein>
<name>A0AAD4D125_9FUNG</name>
<accession>A0AAD4D125</accession>
<evidence type="ECO:0000313" key="2">
    <source>
        <dbReference type="EMBL" id="KAG0251872.1"/>
    </source>
</evidence>
<organism evidence="2 3">
    <name type="scientific">Linnemannia exigua</name>
    <dbReference type="NCBI Taxonomy" id="604196"/>
    <lineage>
        <taxon>Eukaryota</taxon>
        <taxon>Fungi</taxon>
        <taxon>Fungi incertae sedis</taxon>
        <taxon>Mucoromycota</taxon>
        <taxon>Mortierellomycotina</taxon>
        <taxon>Mortierellomycetes</taxon>
        <taxon>Mortierellales</taxon>
        <taxon>Mortierellaceae</taxon>
        <taxon>Linnemannia</taxon>
    </lineage>
</organism>
<evidence type="ECO:0000313" key="3">
    <source>
        <dbReference type="Proteomes" id="UP001194580"/>
    </source>
</evidence>
<proteinExistence type="predicted"/>